<evidence type="ECO:0000259" key="8">
    <source>
        <dbReference type="Pfam" id="PF12038"/>
    </source>
</evidence>
<comment type="caution">
    <text evidence="9">The sequence shown here is derived from an EMBL/GenBank/DDBJ whole genome shotgun (WGS) entry which is preliminary data.</text>
</comment>
<evidence type="ECO:0000256" key="1">
    <source>
        <dbReference type="ARBA" id="ARBA00009481"/>
    </source>
</evidence>
<dbReference type="SUPFAM" id="SSF53756">
    <property type="entry name" value="UDP-Glycosyltransferase/glycogen phosphorylase"/>
    <property type="match status" value="1"/>
</dbReference>
<keyword evidence="10" id="KW-1185">Reference proteome</keyword>
<feature type="domain" description="tRNA-queuosine alpha-mannosyltransferase N-terminal" evidence="8">
    <location>
        <begin position="2"/>
        <end position="171"/>
    </location>
</feature>
<dbReference type="InterPro" id="IPR051862">
    <property type="entry name" value="GT-like_domain_containing_1"/>
</dbReference>
<feature type="domain" description="Glycosyl transferase family 1" evidence="7">
    <location>
        <begin position="187"/>
        <end position="306"/>
    </location>
</feature>
<evidence type="ECO:0000256" key="2">
    <source>
        <dbReference type="ARBA" id="ARBA00022676"/>
    </source>
</evidence>
<dbReference type="Pfam" id="PF00534">
    <property type="entry name" value="Glycos_transf_1"/>
    <property type="match status" value="1"/>
</dbReference>
<protein>
    <recommendedName>
        <fullName evidence="5">tRNA-queuosine alpha-mannosyltransferase</fullName>
        <ecNumber evidence="4">2.4.1.110</ecNumber>
    </recommendedName>
</protein>
<evidence type="ECO:0000259" key="7">
    <source>
        <dbReference type="Pfam" id="PF00534"/>
    </source>
</evidence>
<proteinExistence type="inferred from homology"/>
<dbReference type="RefSeq" id="WP_020583839.1">
    <property type="nucleotide sequence ID" value="NZ_JOJP01000001.1"/>
</dbReference>
<dbReference type="PANTHER" id="PTHR13615:SF3">
    <property type="entry name" value="GLYCOSYLTRANSFERASE-LIKE DOMAIN-CONTAINING PROTEIN 1"/>
    <property type="match status" value="1"/>
</dbReference>
<evidence type="ECO:0000313" key="10">
    <source>
        <dbReference type="Proteomes" id="UP000027997"/>
    </source>
</evidence>
<accession>A0A081KDN6</accession>
<dbReference type="Proteomes" id="UP000027997">
    <property type="component" value="Unassembled WGS sequence"/>
</dbReference>
<dbReference type="GO" id="GO:0016438">
    <property type="term" value="F:tRNA-queuosine(34) beta-mannosyltransferase activity"/>
    <property type="evidence" value="ECO:0007669"/>
    <property type="project" value="UniProtKB-EC"/>
</dbReference>
<dbReference type="STRING" id="305900.GV64_17335"/>
<keyword evidence="3 9" id="KW-0808">Transferase</keyword>
<dbReference type="AlphaFoldDB" id="A0A081KDN6"/>
<evidence type="ECO:0000256" key="5">
    <source>
        <dbReference type="ARBA" id="ARBA00044539"/>
    </source>
</evidence>
<evidence type="ECO:0000313" key="9">
    <source>
        <dbReference type="EMBL" id="KEI72262.1"/>
    </source>
</evidence>
<dbReference type="InterPro" id="IPR022701">
    <property type="entry name" value="QTMAN_N"/>
</dbReference>
<evidence type="ECO:0000256" key="3">
    <source>
        <dbReference type="ARBA" id="ARBA00022679"/>
    </source>
</evidence>
<gene>
    <name evidence="9" type="ORF">GV64_17335</name>
</gene>
<comment type="similarity">
    <text evidence="1">Belongs to the glycosyltransferase group 1 family. Glycosyltransferase 4 subfamily.</text>
</comment>
<dbReference type="EC" id="2.4.1.110" evidence="4"/>
<name>A0A081KDN6_9GAMM</name>
<reference evidence="9 10" key="1">
    <citation type="submission" date="2014-06" db="EMBL/GenBank/DDBJ databases">
        <title>Whole Genome Sequences of Three Symbiotic Endozoicomonas Bacteria.</title>
        <authorList>
            <person name="Neave M.J."/>
            <person name="Apprill A."/>
            <person name="Voolstra C.R."/>
        </authorList>
    </citation>
    <scope>NUCLEOTIDE SEQUENCE [LARGE SCALE GENOMIC DNA]</scope>
    <source>
        <strain evidence="9 10">DSM 22380</strain>
    </source>
</reference>
<evidence type="ECO:0000256" key="6">
    <source>
        <dbReference type="ARBA" id="ARBA00048439"/>
    </source>
</evidence>
<organism evidence="9 10">
    <name type="scientific">Endozoicomonas elysicola</name>
    <dbReference type="NCBI Taxonomy" id="305900"/>
    <lineage>
        <taxon>Bacteria</taxon>
        <taxon>Pseudomonadati</taxon>
        <taxon>Pseudomonadota</taxon>
        <taxon>Gammaproteobacteria</taxon>
        <taxon>Oceanospirillales</taxon>
        <taxon>Endozoicomonadaceae</taxon>
        <taxon>Endozoicomonas</taxon>
    </lineage>
</organism>
<dbReference type="PANTHER" id="PTHR13615">
    <property type="entry name" value="GLYCOSYLTRANSFERASE-LIKE 1"/>
    <property type="match status" value="1"/>
</dbReference>
<evidence type="ECO:0000256" key="4">
    <source>
        <dbReference type="ARBA" id="ARBA00044517"/>
    </source>
</evidence>
<dbReference type="InterPro" id="IPR001296">
    <property type="entry name" value="Glyco_trans_1"/>
</dbReference>
<dbReference type="EMBL" id="JOJP01000001">
    <property type="protein sequence ID" value="KEI72262.1"/>
    <property type="molecule type" value="Genomic_DNA"/>
</dbReference>
<comment type="catalytic activity">
    <reaction evidence="6">
        <text>queuosine(34) in tRNA(Asp) + GDP-alpha-D-mannose = O-4''-alpha-D-mannosylqueuosine(34) in tRNA(Asp) + GDP + H(+)</text>
        <dbReference type="Rhea" id="RHEA:12885"/>
        <dbReference type="Rhea" id="RHEA-COMP:18572"/>
        <dbReference type="Rhea" id="RHEA-COMP:18581"/>
        <dbReference type="ChEBI" id="CHEBI:15378"/>
        <dbReference type="ChEBI" id="CHEBI:57527"/>
        <dbReference type="ChEBI" id="CHEBI:58189"/>
        <dbReference type="ChEBI" id="CHEBI:194431"/>
        <dbReference type="ChEBI" id="CHEBI:194442"/>
        <dbReference type="EC" id="2.4.1.110"/>
    </reaction>
    <physiologicalReaction direction="left-to-right" evidence="6">
        <dbReference type="Rhea" id="RHEA:12886"/>
    </physiologicalReaction>
</comment>
<dbReference type="eggNOG" id="COG0438">
    <property type="taxonomic scope" value="Bacteria"/>
</dbReference>
<keyword evidence="2" id="KW-0328">Glycosyltransferase</keyword>
<dbReference type="Pfam" id="PF12038">
    <property type="entry name" value="QTMAN_N"/>
    <property type="match status" value="1"/>
</dbReference>
<sequence length="366" mass="41452">MKILLLSAYDALSHQYWRKGLVGAFPEYDWTVLTLPPRYFSWRLRGNSLTWAYSKREVLSAGYDLLICTSMTDLSALKGMVPALAAVPVLCYFHENQFAYPASEQQNASVEPLMLNLYTALAADKVLFNSVYNRQTFFAGVRRLLKKLPDYVPGNILDLLQEKSAVLPVPLPNDVYLGKVHDTSDVLQIVFNHRWEYDKAPERMLQALKILKSRKVPFRVHVVGQGFRQIPPAFSEMRSVLSEQIGCWGFIESVDEYRSLLQKSDAVLSTAIHDFQGIAVLEAVAAGCVPVVPERLAYPELFAKRFRYPSFEKDAEKEAETLAGRLEKMAKAKAGGELLVAPDIKALGWRALRPFYQQWIRDTAKV</sequence>
<dbReference type="Gene3D" id="3.40.50.2000">
    <property type="entry name" value="Glycogen Phosphorylase B"/>
    <property type="match status" value="1"/>
</dbReference>